<protein>
    <recommendedName>
        <fullName evidence="4">Glycoside hydrolase</fullName>
    </recommendedName>
</protein>
<dbReference type="AlphaFoldDB" id="A0A5B8FXZ9"/>
<accession>A0A5B8FXZ9</accession>
<feature type="compositionally biased region" description="Low complexity" evidence="1">
    <location>
        <begin position="633"/>
        <end position="668"/>
    </location>
</feature>
<keyword evidence="3" id="KW-1185">Reference proteome</keyword>
<dbReference type="EMBL" id="CP040818">
    <property type="protein sequence ID" value="QDL93355.1"/>
    <property type="molecule type" value="Genomic_DNA"/>
</dbReference>
<feature type="compositionally biased region" description="Low complexity" evidence="1">
    <location>
        <begin position="712"/>
        <end position="724"/>
    </location>
</feature>
<feature type="compositionally biased region" description="Low complexity" evidence="1">
    <location>
        <begin position="737"/>
        <end position="760"/>
    </location>
</feature>
<organism evidence="2 3">
    <name type="scientific">Paroceanicella profunda</name>
    <dbReference type="NCBI Taxonomy" id="2579971"/>
    <lineage>
        <taxon>Bacteria</taxon>
        <taxon>Pseudomonadati</taxon>
        <taxon>Pseudomonadota</taxon>
        <taxon>Alphaproteobacteria</taxon>
        <taxon>Rhodobacterales</taxon>
        <taxon>Paracoccaceae</taxon>
        <taxon>Paroceanicella</taxon>
    </lineage>
</organism>
<sequence length="1105" mass="115538">MPERAPDWFRSPEARFRTAAFWFWHRVPGHAEIDAALADMARAGIGSVLVQGRLALDRADWMSAPWREAFAHACRRARAHGLGVEIYDEYNWISGHGGGRTVAGAEHLRERLLFWCSALAGGRLAVEGIRFPFLDFLGPAGQDWLCEAGGPAWDEWEIVRAVAHPAAPGSPAQIRDVTARARLASTGPQGAEVTVCDAAGALAGQQVTVFLAARGARSRLINYAMPEAAERFAEEVCAPMLAAAGGRAEASFFDHPHAGFYTWEGQAGAAGNALLWDARLGHALEALAPLGTVLLALTGAAGPDTRRLRARAWEIYGTRLHEAFFGTLSRWWAARGVAFSGHELLCHVGGYGLRDGLGGFDPRTMPGLDHFGIDAFRDTTTVDAADYAPQLSARMGDSVARASGRARCSVEQYSTGRMTGIPGGAGHWGLTAEDLRAQMLRHLLSGARRVVLHALWLDAGRADDPTPFLNPRFDFPPGFNLQPWWEDAPDLLAECARVSAFLEEGRPERPVALLYPLWTLRAAGAAEPACCAAFGRWAEALDRAGAGWQVIDHRALAAAHVEGDTLVTPAGRFRALVLPGVEMLAGPQEAALIARFRAAGGVVTGSGPLPAGMLDPAPADLSAPDPAFPPAPDVAAPLAPGDVARPAPDVAAPSAPGDVARPAPGDAAPAPPGDGSPTPPEDMAPTIPGDAAPTVQGSVASPARCDEAPCTPGDAAPLAPGDALSPERGDAIPPVSGDAATPLAGDAPAPAAAGRSVADPESMATLSVVRPVSSRTTTPAAASIDRSTAAPGGPAAPTPGGTSGPAPADRPVPAPTGVPETATREMPAPPMGDTQAPEALLRACRAAIARMDGPRDIAARAQDLAALARLHPGALANCVLRDGEGWKLALFNDSGSARDVQVALPAGRWVLRAWTARDGGVGPSRRVSGRLDLHLPPQACVCLRLDPDGMPGAEQAADGPPTAPGRSRILETRVLDAGWTLALAGAQAFHPVSVREGWERQGWPDVSGTGLYRLWLDLPAPGPGRRWELSLPGFRHSGTARFAGQDLGRHIAGDARFPLPPGRGWLELALRNTGANRFYAGAPWQPEGPEASGLCQPPLLELHAI</sequence>
<dbReference type="InterPro" id="IPR053161">
    <property type="entry name" value="Ulvan_degrading_GH"/>
</dbReference>
<feature type="compositionally biased region" description="Pro residues" evidence="1">
    <location>
        <begin position="669"/>
        <end position="682"/>
    </location>
</feature>
<feature type="compositionally biased region" description="Low complexity" evidence="1">
    <location>
        <begin position="787"/>
        <end position="807"/>
    </location>
</feature>
<name>A0A5B8FXZ9_9RHOB</name>
<feature type="compositionally biased region" description="Low complexity" evidence="1">
    <location>
        <begin position="615"/>
        <end position="625"/>
    </location>
</feature>
<evidence type="ECO:0000313" key="2">
    <source>
        <dbReference type="EMBL" id="QDL93355.1"/>
    </source>
</evidence>
<evidence type="ECO:0008006" key="4">
    <source>
        <dbReference type="Google" id="ProtNLM"/>
    </source>
</evidence>
<reference evidence="2 3" key="1">
    <citation type="submission" date="2019-06" db="EMBL/GenBank/DDBJ databases">
        <title>Genome sequence of Rhodobacteraceae bacterium D4M1.</title>
        <authorList>
            <person name="Cao J."/>
        </authorList>
    </citation>
    <scope>NUCLEOTIDE SEQUENCE [LARGE SCALE GENOMIC DNA]</scope>
    <source>
        <strain evidence="2 3">D4M1</strain>
    </source>
</reference>
<proteinExistence type="predicted"/>
<dbReference type="OrthoDB" id="9761519at2"/>
<dbReference type="RefSeq" id="WP_143972272.1">
    <property type="nucleotide sequence ID" value="NZ_CP040818.1"/>
</dbReference>
<dbReference type="Proteomes" id="UP000305888">
    <property type="component" value="Chromosome"/>
</dbReference>
<evidence type="ECO:0000313" key="3">
    <source>
        <dbReference type="Proteomes" id="UP000305888"/>
    </source>
</evidence>
<feature type="region of interest" description="Disordered" evidence="1">
    <location>
        <begin position="614"/>
        <end position="834"/>
    </location>
</feature>
<dbReference type="PANTHER" id="PTHR36848">
    <property type="entry name" value="DNA-BINDING PROTEIN (PUTATIVE SECRETED PROTEIN)-RELATED"/>
    <property type="match status" value="1"/>
</dbReference>
<evidence type="ECO:0000256" key="1">
    <source>
        <dbReference type="SAM" id="MobiDB-lite"/>
    </source>
</evidence>
<dbReference type="PANTHER" id="PTHR36848:SF2">
    <property type="entry name" value="SECRETED PROTEIN"/>
    <property type="match status" value="1"/>
</dbReference>
<gene>
    <name evidence="2" type="ORF">FDP22_17140</name>
</gene>
<dbReference type="KEGG" id="ppru:FDP22_17140"/>